<keyword evidence="3" id="KW-0418">Kinase</keyword>
<feature type="domain" description="Carbohydrate kinase FGGY N-terminal" evidence="5">
    <location>
        <begin position="50"/>
        <end position="321"/>
    </location>
</feature>
<dbReference type="CDD" id="cd07782">
    <property type="entry name" value="ASKHA_NBD_FGGY_D-RBK"/>
    <property type="match status" value="1"/>
</dbReference>
<dbReference type="GO" id="GO:0005737">
    <property type="term" value="C:cytoplasm"/>
    <property type="evidence" value="ECO:0007669"/>
    <property type="project" value="TreeGrafter"/>
</dbReference>
<dbReference type="Gene3D" id="1.20.58.2240">
    <property type="match status" value="1"/>
</dbReference>
<dbReference type="NCBIfam" id="TIGR01315">
    <property type="entry name" value="5C_CHO_kinase"/>
    <property type="match status" value="1"/>
</dbReference>
<dbReference type="InterPro" id="IPR006003">
    <property type="entry name" value="FGGY_RbtK-like"/>
</dbReference>
<keyword evidence="8" id="KW-1185">Reference proteome</keyword>
<dbReference type="InterPro" id="IPR018484">
    <property type="entry name" value="FGGY_N"/>
</dbReference>
<dbReference type="Pfam" id="PF02782">
    <property type="entry name" value="FGGY_C"/>
    <property type="match status" value="1"/>
</dbReference>
<comment type="caution">
    <text evidence="7">The sequence shown here is derived from an EMBL/GenBank/DDBJ whole genome shotgun (WGS) entry which is preliminary data.</text>
</comment>
<dbReference type="InterPro" id="IPR043129">
    <property type="entry name" value="ATPase_NBD"/>
</dbReference>
<dbReference type="SUPFAM" id="SSF53067">
    <property type="entry name" value="Actin-like ATPase domain"/>
    <property type="match status" value="2"/>
</dbReference>
<dbReference type="PANTHER" id="PTHR43435">
    <property type="entry name" value="RIBULOKINASE"/>
    <property type="match status" value="1"/>
</dbReference>
<dbReference type="Proteomes" id="UP001367508">
    <property type="component" value="Unassembled WGS sequence"/>
</dbReference>
<comment type="similarity">
    <text evidence="1">Belongs to the FGGY kinase family.</text>
</comment>
<gene>
    <name evidence="7" type="ORF">VNO77_24003</name>
</gene>
<keyword evidence="2" id="KW-0808">Transferase</keyword>
<name>A0AAN9QFU0_CANGL</name>
<dbReference type="AlphaFoldDB" id="A0AAN9QFU0"/>
<evidence type="ECO:0000256" key="4">
    <source>
        <dbReference type="ARBA" id="ARBA00074355"/>
    </source>
</evidence>
<evidence type="ECO:0000313" key="7">
    <source>
        <dbReference type="EMBL" id="KAK7329823.1"/>
    </source>
</evidence>
<accession>A0AAN9QFU0</accession>
<dbReference type="EMBL" id="JAYMYQ010000005">
    <property type="protein sequence ID" value="KAK7329823.1"/>
    <property type="molecule type" value="Genomic_DNA"/>
</dbReference>
<evidence type="ECO:0000313" key="8">
    <source>
        <dbReference type="Proteomes" id="UP001367508"/>
    </source>
</evidence>
<dbReference type="GO" id="GO:0019150">
    <property type="term" value="F:D-ribulokinase activity"/>
    <property type="evidence" value="ECO:0007669"/>
    <property type="project" value="TreeGrafter"/>
</dbReference>
<dbReference type="InterPro" id="IPR018485">
    <property type="entry name" value="FGGY_C"/>
</dbReference>
<evidence type="ECO:0000259" key="5">
    <source>
        <dbReference type="Pfam" id="PF00370"/>
    </source>
</evidence>
<dbReference type="GO" id="GO:0019321">
    <property type="term" value="P:pentose metabolic process"/>
    <property type="evidence" value="ECO:0007669"/>
    <property type="project" value="TreeGrafter"/>
</dbReference>
<dbReference type="Gene3D" id="3.30.420.40">
    <property type="match status" value="1"/>
</dbReference>
<dbReference type="FunFam" id="3.30.420.40:FF:000101">
    <property type="entry name" value="FGGY carbohydrate kinase domain-containing protein"/>
    <property type="match status" value="1"/>
</dbReference>
<proteinExistence type="inferred from homology"/>
<evidence type="ECO:0000256" key="1">
    <source>
        <dbReference type="ARBA" id="ARBA00009156"/>
    </source>
</evidence>
<organism evidence="7 8">
    <name type="scientific">Canavalia gladiata</name>
    <name type="common">Sword bean</name>
    <name type="synonym">Dolichos gladiatus</name>
    <dbReference type="NCBI Taxonomy" id="3824"/>
    <lineage>
        <taxon>Eukaryota</taxon>
        <taxon>Viridiplantae</taxon>
        <taxon>Streptophyta</taxon>
        <taxon>Embryophyta</taxon>
        <taxon>Tracheophyta</taxon>
        <taxon>Spermatophyta</taxon>
        <taxon>Magnoliopsida</taxon>
        <taxon>eudicotyledons</taxon>
        <taxon>Gunneridae</taxon>
        <taxon>Pentapetalae</taxon>
        <taxon>rosids</taxon>
        <taxon>fabids</taxon>
        <taxon>Fabales</taxon>
        <taxon>Fabaceae</taxon>
        <taxon>Papilionoideae</taxon>
        <taxon>50 kb inversion clade</taxon>
        <taxon>NPAAA clade</taxon>
        <taxon>indigoferoid/millettioid clade</taxon>
        <taxon>Phaseoleae</taxon>
        <taxon>Canavalia</taxon>
    </lineage>
</organism>
<reference evidence="7 8" key="1">
    <citation type="submission" date="2024-01" db="EMBL/GenBank/DDBJ databases">
        <title>The genomes of 5 underutilized Papilionoideae crops provide insights into root nodulation and disease resistanc.</title>
        <authorList>
            <person name="Jiang F."/>
        </authorList>
    </citation>
    <scope>NUCLEOTIDE SEQUENCE [LARGE SCALE GENOMIC DNA]</scope>
    <source>
        <strain evidence="7">LVBAO_FW01</strain>
        <tissue evidence="7">Leaves</tissue>
    </source>
</reference>
<evidence type="ECO:0000256" key="2">
    <source>
        <dbReference type="ARBA" id="ARBA00022679"/>
    </source>
</evidence>
<protein>
    <recommendedName>
        <fullName evidence="4">FGGY carbohydrate kinase domain-containing protein</fullName>
    </recommendedName>
</protein>
<dbReference type="PANTHER" id="PTHR43435:SF4">
    <property type="entry name" value="FGGY CARBOHYDRATE KINASE DOMAIN-CONTAINING PROTEIN"/>
    <property type="match status" value="1"/>
</dbReference>
<evidence type="ECO:0000256" key="3">
    <source>
        <dbReference type="ARBA" id="ARBA00022777"/>
    </source>
</evidence>
<dbReference type="Pfam" id="PF00370">
    <property type="entry name" value="FGGY_N"/>
    <property type="match status" value="1"/>
</dbReference>
<feature type="domain" description="Carbohydrate kinase FGGY C-terminal" evidence="6">
    <location>
        <begin position="344"/>
        <end position="553"/>
    </location>
</feature>
<sequence>MRRIDIGKGKSKRRQIQTKKKRLILSGRRKPLSFEMASTPSPVESSRSVFLGVDVGTGSARAGLFDEKGKLLGSSSSPIQIWKDGACVEQSSTDIWLAVCAAVKAACSQAKVEPTEVKGLGFAATCSLVAVDSDGSPVSVSWTGDSRRNVIVWMDHRAVEQAERINSCKSPVLEYCGGGVSPEMEPPKLLWVKENLQESWSMVFRWMDLSDWLSYRATGDDTRSLCTTVCKWTYLGHAHMQHINEKDSRDMEACGWDDDFWEEIGLGDLVEGHHAKIGRSVAFPGHPLGSGLTPTAAKELGLVAGIPVGASLIDAHAGGVGVIESVPPSEAEEHDKEAICNRMVLVCGTSTCHMAVSRSKLFIPGVWGPFWSAMVPEYWLTEGGQSATGALLDHIIENHAASPCLANRAASQKISVFEFMNKMLETMMIEQNQSFVAALTKDMHVLPDFHGNRSPIADPKAKGVIYGLTLDTSDTQLALLYLATVQGIAYGTRHIVEHSNAHGHKINTLLACGGLSKNPIFIQEHADIIGCPIILPRESESVLLGAAILGAVATRKYHSLSEAMKALNAAGQVIRPSDDPKVKKYHDAKYQIFRGLYEQQLSFRSMIAQALA</sequence>
<evidence type="ECO:0000259" key="6">
    <source>
        <dbReference type="Pfam" id="PF02782"/>
    </source>
</evidence>